<protein>
    <submittedName>
        <fullName evidence="1">Uncharacterized protein</fullName>
    </submittedName>
</protein>
<evidence type="ECO:0000313" key="1">
    <source>
        <dbReference type="EMBL" id="EMO60691.1"/>
    </source>
</evidence>
<name>M6VZT7_LEPBO</name>
<proteinExistence type="predicted"/>
<dbReference type="AlphaFoldDB" id="M6VZT7"/>
<organism evidence="1 2">
    <name type="scientific">Leptospira borgpetersenii serovar Pomona str. 200901868</name>
    <dbReference type="NCBI Taxonomy" id="1192866"/>
    <lineage>
        <taxon>Bacteria</taxon>
        <taxon>Pseudomonadati</taxon>
        <taxon>Spirochaetota</taxon>
        <taxon>Spirochaetia</taxon>
        <taxon>Leptospirales</taxon>
        <taxon>Leptospiraceae</taxon>
        <taxon>Leptospira</taxon>
    </lineage>
</organism>
<reference evidence="1 2" key="1">
    <citation type="submission" date="2013-01" db="EMBL/GenBank/DDBJ databases">
        <authorList>
            <person name="Harkins D.M."/>
            <person name="Durkin A.S."/>
            <person name="Brinkac L.M."/>
            <person name="Haft D.H."/>
            <person name="Selengut J.D."/>
            <person name="Sanka R."/>
            <person name="DePew J."/>
            <person name="Purushe J."/>
            <person name="Picardeau M."/>
            <person name="Werts C."/>
            <person name="Goarant C."/>
            <person name="Vinetz J.M."/>
            <person name="Sutton G.G."/>
            <person name="Nierman W.C."/>
            <person name="Fouts D.E."/>
        </authorList>
    </citation>
    <scope>NUCLEOTIDE SEQUENCE [LARGE SCALE GENOMIC DNA]</scope>
    <source>
        <strain evidence="1 2">200901868</strain>
    </source>
</reference>
<sequence>MGEYWILVSDRTYSTIGVSGSEFTKQLQDALPGKNLQNSRDLVLNCGRILEQKFGKQILETSALLAVARKQ</sequence>
<gene>
    <name evidence="1" type="ORF">LEP1GSC133_1927</name>
</gene>
<comment type="caution">
    <text evidence="1">The sequence shown here is derived from an EMBL/GenBank/DDBJ whole genome shotgun (WGS) entry which is preliminary data.</text>
</comment>
<dbReference type="Proteomes" id="UP000012159">
    <property type="component" value="Unassembled WGS sequence"/>
</dbReference>
<dbReference type="EMBL" id="AKWF02000121">
    <property type="protein sequence ID" value="EMO60691.1"/>
    <property type="molecule type" value="Genomic_DNA"/>
</dbReference>
<evidence type="ECO:0000313" key="2">
    <source>
        <dbReference type="Proteomes" id="UP000012159"/>
    </source>
</evidence>
<accession>M6VZT7</accession>
<dbReference type="STRING" id="1192866.LEP1GSC133_1927"/>